<evidence type="ECO:0000313" key="7">
    <source>
        <dbReference type="Proteomes" id="UP001152799"/>
    </source>
</evidence>
<dbReference type="GO" id="GO:0017171">
    <property type="term" value="F:serine hydrolase activity"/>
    <property type="evidence" value="ECO:0007669"/>
    <property type="project" value="TreeGrafter"/>
</dbReference>
<evidence type="ECO:0000313" key="6">
    <source>
        <dbReference type="EMBL" id="CAG9765310.1"/>
    </source>
</evidence>
<evidence type="ECO:0000259" key="5">
    <source>
        <dbReference type="Pfam" id="PF00151"/>
    </source>
</evidence>
<dbReference type="InterPro" id="IPR033906">
    <property type="entry name" value="Lipase_N"/>
</dbReference>
<keyword evidence="7" id="KW-1185">Reference proteome</keyword>
<dbReference type="InterPro" id="IPR000734">
    <property type="entry name" value="TAG_lipase"/>
</dbReference>
<dbReference type="PANTHER" id="PTHR11610:SF169">
    <property type="entry name" value="GH15759P-RELATED"/>
    <property type="match status" value="1"/>
</dbReference>
<dbReference type="CDD" id="cd00707">
    <property type="entry name" value="Pancreat_lipase_like"/>
    <property type="match status" value="1"/>
</dbReference>
<dbReference type="Proteomes" id="UP001152799">
    <property type="component" value="Chromosome 2"/>
</dbReference>
<feature type="domain" description="Lipase" evidence="5">
    <location>
        <begin position="44"/>
        <end position="320"/>
    </location>
</feature>
<dbReference type="PANTHER" id="PTHR11610">
    <property type="entry name" value="LIPASE"/>
    <property type="match status" value="1"/>
</dbReference>
<dbReference type="GO" id="GO:0005615">
    <property type="term" value="C:extracellular space"/>
    <property type="evidence" value="ECO:0007669"/>
    <property type="project" value="TreeGrafter"/>
</dbReference>
<gene>
    <name evidence="6" type="ORF">CEUTPL_LOCUS5919</name>
</gene>
<comment type="similarity">
    <text evidence="2 4">Belongs to the AB hydrolase superfamily. Lipase family.</text>
</comment>
<protein>
    <recommendedName>
        <fullName evidence="5">Lipase domain-containing protein</fullName>
    </recommendedName>
</protein>
<evidence type="ECO:0000256" key="1">
    <source>
        <dbReference type="ARBA" id="ARBA00004613"/>
    </source>
</evidence>
<dbReference type="InterPro" id="IPR029058">
    <property type="entry name" value="AB_hydrolase_fold"/>
</dbReference>
<evidence type="ECO:0000256" key="2">
    <source>
        <dbReference type="ARBA" id="ARBA00010701"/>
    </source>
</evidence>
<dbReference type="InterPro" id="IPR013818">
    <property type="entry name" value="Lipase"/>
</dbReference>
<dbReference type="AlphaFoldDB" id="A0A9N9MI56"/>
<dbReference type="SUPFAM" id="SSF53474">
    <property type="entry name" value="alpha/beta-Hydrolases"/>
    <property type="match status" value="1"/>
</dbReference>
<keyword evidence="3" id="KW-0964">Secreted</keyword>
<sequence>MSVGVSLLCILANMPDPQLYFSNFTFQLWPINRRKCPGINPYLDSLFHLYTPENKETSRVITPFDDRSLQNSGIDFSRKTILFFHGFLESHTSGDGQSIKNAYLTTGDYNVILAQNQRLLAGPDYRTAASNCKPIGQFSALFVDYLVLRGLNLKDLHVIGLSLGGQIAGFLGNFVKSGKLPRITALDPAGPLFNLKPVSERLDKSDAEFVDVIHSNAALFGIQYSVGHVDFWPNGGRKQPGCQDGDKVKIYGLRANWLLFCDHYRSYQLYVKSILSPHRFLTTKCNGYLLYKLGFCDQNHETYMGFAADAKYKGNYYINTGLAGIYVGFTEKFHSLNNNLVK</sequence>
<dbReference type="GO" id="GO:0016042">
    <property type="term" value="P:lipid catabolic process"/>
    <property type="evidence" value="ECO:0007669"/>
    <property type="project" value="TreeGrafter"/>
</dbReference>
<dbReference type="Gene3D" id="3.40.50.1820">
    <property type="entry name" value="alpha/beta hydrolase"/>
    <property type="match status" value="1"/>
</dbReference>
<dbReference type="Pfam" id="PF00151">
    <property type="entry name" value="Lipase"/>
    <property type="match status" value="1"/>
</dbReference>
<evidence type="ECO:0000256" key="4">
    <source>
        <dbReference type="RuleBase" id="RU004262"/>
    </source>
</evidence>
<name>A0A9N9MI56_9CUCU</name>
<accession>A0A9N9MI56</accession>
<reference evidence="6" key="1">
    <citation type="submission" date="2022-01" db="EMBL/GenBank/DDBJ databases">
        <authorList>
            <person name="King R."/>
        </authorList>
    </citation>
    <scope>NUCLEOTIDE SEQUENCE</scope>
</reference>
<proteinExistence type="inferred from homology"/>
<comment type="subcellular location">
    <subcellularLocation>
        <location evidence="1">Secreted</location>
    </subcellularLocation>
</comment>
<dbReference type="EMBL" id="OU892278">
    <property type="protein sequence ID" value="CAG9765310.1"/>
    <property type="molecule type" value="Genomic_DNA"/>
</dbReference>
<dbReference type="PRINTS" id="PR00821">
    <property type="entry name" value="TAGLIPASE"/>
</dbReference>
<dbReference type="OrthoDB" id="199913at2759"/>
<evidence type="ECO:0000256" key="3">
    <source>
        <dbReference type="ARBA" id="ARBA00022525"/>
    </source>
</evidence>
<organism evidence="6 7">
    <name type="scientific">Ceutorhynchus assimilis</name>
    <name type="common">cabbage seed weevil</name>
    <dbReference type="NCBI Taxonomy" id="467358"/>
    <lineage>
        <taxon>Eukaryota</taxon>
        <taxon>Metazoa</taxon>
        <taxon>Ecdysozoa</taxon>
        <taxon>Arthropoda</taxon>
        <taxon>Hexapoda</taxon>
        <taxon>Insecta</taxon>
        <taxon>Pterygota</taxon>
        <taxon>Neoptera</taxon>
        <taxon>Endopterygota</taxon>
        <taxon>Coleoptera</taxon>
        <taxon>Polyphaga</taxon>
        <taxon>Cucujiformia</taxon>
        <taxon>Curculionidae</taxon>
        <taxon>Ceutorhynchinae</taxon>
        <taxon>Ceutorhynchus</taxon>
    </lineage>
</organism>
<dbReference type="GO" id="GO:0016298">
    <property type="term" value="F:lipase activity"/>
    <property type="evidence" value="ECO:0007669"/>
    <property type="project" value="InterPro"/>
</dbReference>